<proteinExistence type="inferred from homology"/>
<evidence type="ECO:0000256" key="7">
    <source>
        <dbReference type="SAM" id="Phobius"/>
    </source>
</evidence>
<comment type="similarity">
    <text evidence="1">Belongs to the thioredoxin family. DsbA subfamily.</text>
</comment>
<feature type="region of interest" description="Disordered" evidence="6">
    <location>
        <begin position="61"/>
        <end position="93"/>
    </location>
</feature>
<keyword evidence="7" id="KW-1133">Transmembrane helix</keyword>
<comment type="caution">
    <text evidence="9">The sequence shown here is derived from an EMBL/GenBank/DDBJ whole genome shotgun (WGS) entry which is preliminary data.</text>
</comment>
<gene>
    <name evidence="9" type="ORF">D7294_12805</name>
</gene>
<evidence type="ECO:0000256" key="1">
    <source>
        <dbReference type="ARBA" id="ARBA00005791"/>
    </source>
</evidence>
<keyword evidence="4" id="KW-1015">Disulfide bond</keyword>
<keyword evidence="7" id="KW-0812">Transmembrane</keyword>
<feature type="compositionally biased region" description="Basic and acidic residues" evidence="6">
    <location>
        <begin position="12"/>
        <end position="24"/>
    </location>
</feature>
<dbReference type="Proteomes" id="UP000272474">
    <property type="component" value="Unassembled WGS sequence"/>
</dbReference>
<keyword evidence="3" id="KW-0560">Oxidoreductase</keyword>
<evidence type="ECO:0000256" key="4">
    <source>
        <dbReference type="ARBA" id="ARBA00023157"/>
    </source>
</evidence>
<evidence type="ECO:0000256" key="3">
    <source>
        <dbReference type="ARBA" id="ARBA00023002"/>
    </source>
</evidence>
<dbReference type="PANTHER" id="PTHR13887:SF14">
    <property type="entry name" value="DISULFIDE BOND FORMATION PROTEIN D"/>
    <property type="match status" value="1"/>
</dbReference>
<dbReference type="InterPro" id="IPR012336">
    <property type="entry name" value="Thioredoxin-like_fold"/>
</dbReference>
<feature type="region of interest" description="Disordered" evidence="6">
    <location>
        <begin position="1"/>
        <end position="24"/>
    </location>
</feature>
<name>A0A3A9Z205_9ACTN</name>
<keyword evidence="5" id="KW-0676">Redox-active center</keyword>
<dbReference type="RefSeq" id="WP_120678944.1">
    <property type="nucleotide sequence ID" value="NZ_RBAL01000006.1"/>
</dbReference>
<evidence type="ECO:0000256" key="5">
    <source>
        <dbReference type="ARBA" id="ARBA00023284"/>
    </source>
</evidence>
<evidence type="ECO:0000256" key="2">
    <source>
        <dbReference type="ARBA" id="ARBA00022729"/>
    </source>
</evidence>
<evidence type="ECO:0000256" key="6">
    <source>
        <dbReference type="SAM" id="MobiDB-lite"/>
    </source>
</evidence>
<dbReference type="EMBL" id="RBAL01000006">
    <property type="protein sequence ID" value="RKN42313.1"/>
    <property type="molecule type" value="Genomic_DNA"/>
</dbReference>
<dbReference type="InterPro" id="IPR036249">
    <property type="entry name" value="Thioredoxin-like_sf"/>
</dbReference>
<dbReference type="SUPFAM" id="SSF52833">
    <property type="entry name" value="Thioredoxin-like"/>
    <property type="match status" value="1"/>
</dbReference>
<keyword evidence="2" id="KW-0732">Signal</keyword>
<evidence type="ECO:0000313" key="9">
    <source>
        <dbReference type="EMBL" id="RKN42313.1"/>
    </source>
</evidence>
<protein>
    <submittedName>
        <fullName evidence="9">DsbA family protein</fullName>
    </submittedName>
</protein>
<dbReference type="AlphaFoldDB" id="A0A3A9Z205"/>
<evidence type="ECO:0000259" key="8">
    <source>
        <dbReference type="Pfam" id="PF13462"/>
    </source>
</evidence>
<reference evidence="9 10" key="1">
    <citation type="journal article" date="2014" name="Int. J. Syst. Evol. Microbiol.">
        <title>Streptomyces hoynatensis sp. nov., isolated from deep marine sediment.</title>
        <authorList>
            <person name="Veyisoglu A."/>
            <person name="Sahin N."/>
        </authorList>
    </citation>
    <scope>NUCLEOTIDE SEQUENCE [LARGE SCALE GENOMIC DNA]</scope>
    <source>
        <strain evidence="9 10">KCTC 29097</strain>
    </source>
</reference>
<dbReference type="OrthoDB" id="4135024at2"/>
<dbReference type="GO" id="GO:0016491">
    <property type="term" value="F:oxidoreductase activity"/>
    <property type="evidence" value="ECO:0007669"/>
    <property type="project" value="UniProtKB-KW"/>
</dbReference>
<accession>A0A3A9Z205</accession>
<dbReference type="Gene3D" id="3.40.30.10">
    <property type="entry name" value="Glutaredoxin"/>
    <property type="match status" value="1"/>
</dbReference>
<organism evidence="9 10">
    <name type="scientific">Streptomyces hoynatensis</name>
    <dbReference type="NCBI Taxonomy" id="1141874"/>
    <lineage>
        <taxon>Bacteria</taxon>
        <taxon>Bacillati</taxon>
        <taxon>Actinomycetota</taxon>
        <taxon>Actinomycetes</taxon>
        <taxon>Kitasatosporales</taxon>
        <taxon>Streptomycetaceae</taxon>
        <taxon>Streptomyces</taxon>
    </lineage>
</organism>
<feature type="transmembrane region" description="Helical" evidence="7">
    <location>
        <begin position="34"/>
        <end position="55"/>
    </location>
</feature>
<dbReference type="Pfam" id="PF13462">
    <property type="entry name" value="Thioredoxin_4"/>
    <property type="match status" value="1"/>
</dbReference>
<sequence>MSKRNSSQAKMAARERLRAERAREERRNRLRRQFLVGGSAVLVLAVAAGVGVLIANQDDGKDNTDWSAIRDQVDSGGEGEFPATAPANTTGDDHLTVRIGEEDAPNTLTLFEDPRCPACAAFEQASGEAVQQGVADGTYNVEYVFGTFLDGNLGGTGSKNALNALGAALDVSPEAFVAYHDALYSAKYHPDEQNDDFADDQTLIDIAQSVPELKNNQEFNDAVTDSTFAVWALQMSDKFDADPDVTGTPTLKFNGEVVDTPQTADDFQAMVQEHAQAE</sequence>
<evidence type="ECO:0000313" key="10">
    <source>
        <dbReference type="Proteomes" id="UP000272474"/>
    </source>
</evidence>
<keyword evidence="10" id="KW-1185">Reference proteome</keyword>
<keyword evidence="7" id="KW-0472">Membrane</keyword>
<dbReference type="PANTHER" id="PTHR13887">
    <property type="entry name" value="GLUTATHIONE S-TRANSFERASE KAPPA"/>
    <property type="match status" value="1"/>
</dbReference>
<feature type="domain" description="Thioredoxin-like fold" evidence="8">
    <location>
        <begin position="96"/>
        <end position="272"/>
    </location>
</feature>